<evidence type="ECO:0000313" key="3">
    <source>
        <dbReference type="EMBL" id="MDP7739026.1"/>
    </source>
</evidence>
<dbReference type="EMBL" id="JAUFSA010000003">
    <property type="protein sequence ID" value="MDP7739026.1"/>
    <property type="molecule type" value="Genomic_DNA"/>
</dbReference>
<evidence type="ECO:0000259" key="1">
    <source>
        <dbReference type="Pfam" id="PF08421"/>
    </source>
</evidence>
<organism evidence="3 4">
    <name type="scientific">Mycobacterium paragordonae</name>
    <dbReference type="NCBI Taxonomy" id="1389713"/>
    <lineage>
        <taxon>Bacteria</taxon>
        <taxon>Bacillati</taxon>
        <taxon>Actinomycetota</taxon>
        <taxon>Actinomycetes</taxon>
        <taxon>Mycobacteriales</taxon>
        <taxon>Mycobacteriaceae</taxon>
        <taxon>Mycobacterium</taxon>
    </lineage>
</organism>
<dbReference type="Gene3D" id="6.20.50.110">
    <property type="entry name" value="Methyltransferase, zinc-binding domain"/>
    <property type="match status" value="1"/>
</dbReference>
<dbReference type="GO" id="GO:0008168">
    <property type="term" value="F:methyltransferase activity"/>
    <property type="evidence" value="ECO:0007669"/>
    <property type="project" value="UniProtKB-KW"/>
</dbReference>
<dbReference type="InterPro" id="IPR013691">
    <property type="entry name" value="MeTrfase_14"/>
</dbReference>
<keyword evidence="3" id="KW-0808">Transferase</keyword>
<dbReference type="GO" id="GO:0032259">
    <property type="term" value="P:methylation"/>
    <property type="evidence" value="ECO:0007669"/>
    <property type="project" value="UniProtKB-KW"/>
</dbReference>
<gene>
    <name evidence="3" type="ORF">QXL92_30295</name>
</gene>
<dbReference type="Pfam" id="PF08484">
    <property type="entry name" value="Methyltransf_14"/>
    <property type="match status" value="1"/>
</dbReference>
<protein>
    <submittedName>
        <fullName evidence="3">Methyltransferase domain-containing protein</fullName>
    </submittedName>
</protein>
<keyword evidence="3" id="KW-0489">Methyltransferase</keyword>
<dbReference type="InterPro" id="IPR029063">
    <property type="entry name" value="SAM-dependent_MTases_sf"/>
</dbReference>
<dbReference type="RefSeq" id="WP_306255778.1">
    <property type="nucleotide sequence ID" value="NZ_JAUFSA010000003.1"/>
</dbReference>
<dbReference type="InterPro" id="IPR013630">
    <property type="entry name" value="Methyltransf_Zn-bd_dom_put"/>
</dbReference>
<name>A0AAJ1W6R0_9MYCO</name>
<dbReference type="Gene3D" id="3.40.50.150">
    <property type="entry name" value="Vaccinia Virus protein VP39"/>
    <property type="match status" value="1"/>
</dbReference>
<evidence type="ECO:0000259" key="2">
    <source>
        <dbReference type="Pfam" id="PF08484"/>
    </source>
</evidence>
<dbReference type="InterPro" id="IPR038576">
    <property type="entry name" value="Methyltransf_Zn-bd_dom_put_sf"/>
</dbReference>
<feature type="domain" description="C-methyltransferase" evidence="2">
    <location>
        <begin position="219"/>
        <end position="353"/>
    </location>
</feature>
<sequence>MSRSGVSRSGVSRCRGCGGTELTRVLDLGNAPAAEQFPLISDPLTPAEAMHPLAMDLCGCCGLAQLAGDVAFDAEEQQSVEPRAMQDQAADAVRRVADGGWLRGNTVREFGSPHGGTWLPLLAERGYREAEIADVVLDTFGLMHDCDQRAAFELRAKATAADGVLLVQIPSLMAMVSQGQWNLLRHSHFGYHSLTALTNLLGAVGMSIATVWEFDLLGGTYLAAAVHGRVERDERADEILKAERHFGVTKPYVLRRMQQAVDVHVAQLRQWLETQADQQHSVYAYCAGSRVPGLFSVAGIDRRLIRGIADASPDKHGRRVPGTDIEIISPEQLLAADPDRVLLTLPYLYDEVRRTYPQLDGRWWVDNGTSVTQGPA</sequence>
<proteinExistence type="predicted"/>
<accession>A0AAJ1W6R0</accession>
<dbReference type="Pfam" id="PF08421">
    <property type="entry name" value="Methyltransf_13"/>
    <property type="match status" value="1"/>
</dbReference>
<dbReference type="SUPFAM" id="SSF53335">
    <property type="entry name" value="S-adenosyl-L-methionine-dependent methyltransferases"/>
    <property type="match status" value="1"/>
</dbReference>
<reference evidence="3" key="1">
    <citation type="submission" date="2023-06" db="EMBL/GenBank/DDBJ databases">
        <title>Identification of two novel mycobacterium reveal diversities and complexities of Mycobacterium gordonae clade.</title>
        <authorList>
            <person name="Matsumoto Y."/>
            <person name="Nakamura S."/>
            <person name="Motooka D."/>
            <person name="Fukushima K."/>
        </authorList>
    </citation>
    <scope>NUCLEOTIDE SEQUENCE</scope>
    <source>
        <strain evidence="3">TY812</strain>
    </source>
</reference>
<dbReference type="Gene3D" id="3.40.50.720">
    <property type="entry name" value="NAD(P)-binding Rossmann-like Domain"/>
    <property type="match status" value="1"/>
</dbReference>
<comment type="caution">
    <text evidence="3">The sequence shown here is derived from an EMBL/GenBank/DDBJ whole genome shotgun (WGS) entry which is preliminary data.</text>
</comment>
<evidence type="ECO:0000313" key="4">
    <source>
        <dbReference type="Proteomes" id="UP001229081"/>
    </source>
</evidence>
<dbReference type="AlphaFoldDB" id="A0AAJ1W6R0"/>
<feature type="domain" description="Methyltransferase putative zinc binding" evidence="1">
    <location>
        <begin position="14"/>
        <end position="67"/>
    </location>
</feature>
<dbReference type="Proteomes" id="UP001229081">
    <property type="component" value="Unassembled WGS sequence"/>
</dbReference>